<organism evidence="1 2">
    <name type="scientific">Candidatus Marithioploca araucensis</name>
    <dbReference type="NCBI Taxonomy" id="70273"/>
    <lineage>
        <taxon>Bacteria</taxon>
        <taxon>Pseudomonadati</taxon>
        <taxon>Pseudomonadota</taxon>
        <taxon>Gammaproteobacteria</taxon>
        <taxon>Thiotrichales</taxon>
        <taxon>Thiotrichaceae</taxon>
        <taxon>Candidatus Marithioploca</taxon>
    </lineage>
</organism>
<dbReference type="Proteomes" id="UP001171945">
    <property type="component" value="Unassembled WGS sequence"/>
</dbReference>
<dbReference type="Gene3D" id="3.40.50.1000">
    <property type="entry name" value="HAD superfamily/HAD-like"/>
    <property type="match status" value="1"/>
</dbReference>
<proteinExistence type="predicted"/>
<dbReference type="EMBL" id="JAUCGM010001016">
    <property type="protein sequence ID" value="MDM8563996.1"/>
    <property type="molecule type" value="Genomic_DNA"/>
</dbReference>
<dbReference type="InterPro" id="IPR023214">
    <property type="entry name" value="HAD_sf"/>
</dbReference>
<evidence type="ECO:0000313" key="1">
    <source>
        <dbReference type="EMBL" id="MDM8563996.1"/>
    </source>
</evidence>
<dbReference type="SUPFAM" id="SSF56784">
    <property type="entry name" value="HAD-like"/>
    <property type="match status" value="1"/>
</dbReference>
<sequence length="38" mass="4295">MPKLVILDRDGVINHDSDEYIKSPDEWKPIEGSLEAIA</sequence>
<keyword evidence="2" id="KW-1185">Reference proteome</keyword>
<evidence type="ECO:0000313" key="2">
    <source>
        <dbReference type="Proteomes" id="UP001171945"/>
    </source>
</evidence>
<reference evidence="1" key="1">
    <citation type="submission" date="2023-06" db="EMBL/GenBank/DDBJ databases">
        <title>Uncultivated large filamentous bacteria from sulfidic sediments reveal new species and different genomic features in energy metabolism and defense.</title>
        <authorList>
            <person name="Fonseca A."/>
        </authorList>
    </citation>
    <scope>NUCLEOTIDE SEQUENCE</scope>
    <source>
        <strain evidence="1">HSG4</strain>
    </source>
</reference>
<dbReference type="InterPro" id="IPR036412">
    <property type="entry name" value="HAD-like_sf"/>
</dbReference>
<name>A0ABT7VWS4_9GAMM</name>
<accession>A0ABT7VWS4</accession>
<comment type="caution">
    <text evidence="1">The sequence shown here is derived from an EMBL/GenBank/DDBJ whole genome shotgun (WGS) entry which is preliminary data.</text>
</comment>
<feature type="non-terminal residue" evidence="1">
    <location>
        <position position="38"/>
    </location>
</feature>
<protein>
    <submittedName>
        <fullName evidence="1">D-glycero-beta-D-manno-heptose-1,7-bisphosphate 7-phosphatase</fullName>
    </submittedName>
</protein>
<gene>
    <name evidence="1" type="ORF">QUF54_11650</name>
</gene>